<protein>
    <submittedName>
        <fullName evidence="3">Uncharacterized protein</fullName>
    </submittedName>
</protein>
<dbReference type="EMBL" id="FNHU01000003">
    <property type="protein sequence ID" value="SDM52698.1"/>
    <property type="molecule type" value="Genomic_DNA"/>
</dbReference>
<dbReference type="PROSITE" id="PS51257">
    <property type="entry name" value="PROKAR_LIPOPROTEIN"/>
    <property type="match status" value="1"/>
</dbReference>
<feature type="region of interest" description="Disordered" evidence="1">
    <location>
        <begin position="25"/>
        <end position="50"/>
    </location>
</feature>
<dbReference type="AlphaFoldDB" id="A0A1G9TYJ0"/>
<evidence type="ECO:0000256" key="1">
    <source>
        <dbReference type="SAM" id="MobiDB-lite"/>
    </source>
</evidence>
<feature type="signal peptide" evidence="2">
    <location>
        <begin position="1"/>
        <end position="24"/>
    </location>
</feature>
<keyword evidence="2" id="KW-0732">Signal</keyword>
<organism evidence="3 4">
    <name type="scientific">Actinomyces ruminicola</name>
    <dbReference type="NCBI Taxonomy" id="332524"/>
    <lineage>
        <taxon>Bacteria</taxon>
        <taxon>Bacillati</taxon>
        <taxon>Actinomycetota</taxon>
        <taxon>Actinomycetes</taxon>
        <taxon>Actinomycetales</taxon>
        <taxon>Actinomycetaceae</taxon>
        <taxon>Actinomyces</taxon>
    </lineage>
</organism>
<feature type="chain" id="PRO_5038639381" evidence="2">
    <location>
        <begin position="25"/>
        <end position="430"/>
    </location>
</feature>
<reference evidence="3 4" key="1">
    <citation type="submission" date="2016-10" db="EMBL/GenBank/DDBJ databases">
        <authorList>
            <person name="de Groot N.N."/>
        </authorList>
    </citation>
    <scope>NUCLEOTIDE SEQUENCE [LARGE SCALE GENOMIC DNA]</scope>
    <source>
        <strain evidence="3 4">KPR-7B</strain>
    </source>
</reference>
<gene>
    <name evidence="3" type="ORF">SAMN04487766_103194</name>
</gene>
<sequence length="430" mass="45045">MLFRTLPRRTAVLLTAATLAAATACSSPTGTDAEASAAASPSRSTYGTQTPLVGNSNYGAIGLTATTLSIKAEAGTVRTDELGVTFIQPRVDESADLTVRRALWDGTEAWSATVPVPDGAADMQAQLSLDPAIGVVSVWFSGPDAPSEDGAIILRNTDAMANQVTWLDVETGRAVSEDLMVSAFDLAGASVRTNEDFVGAIVMEDESTTSGVLHVDADLTLGGSAWGELISAEGDFQLSGVSQWNSVPLFTLVDKNDDSNNIVQLGSTELLTADSDAIRYIPGPTHLGLKHNEDLWLVDGTGDVTTVDTSACELGNNHLYPTISDTALYTGLARVSLADQSVECLADIAPTPDAKIAGEFSDGALLLTSALSNAQVRGTWLVPADRSEAVELDSLGPVEVHADHIVSIVDGSDSTFVDVYDYRDLLPAQQ</sequence>
<dbReference type="Proteomes" id="UP000199671">
    <property type="component" value="Unassembled WGS sequence"/>
</dbReference>
<accession>A0A1G9TYJ0</accession>
<evidence type="ECO:0000313" key="4">
    <source>
        <dbReference type="Proteomes" id="UP000199671"/>
    </source>
</evidence>
<name>A0A1G9TYJ0_9ACTO</name>
<proteinExistence type="predicted"/>
<evidence type="ECO:0000256" key="2">
    <source>
        <dbReference type="SAM" id="SignalP"/>
    </source>
</evidence>
<evidence type="ECO:0000313" key="3">
    <source>
        <dbReference type="EMBL" id="SDM52698.1"/>
    </source>
</evidence>
<dbReference type="RefSeq" id="WP_143008879.1">
    <property type="nucleotide sequence ID" value="NZ_FNHU01000003.1"/>
</dbReference>
<dbReference type="OrthoDB" id="3259300at2"/>
<feature type="compositionally biased region" description="Low complexity" evidence="1">
    <location>
        <begin position="33"/>
        <end position="44"/>
    </location>
</feature>